<feature type="region of interest" description="Disordered" evidence="12">
    <location>
        <begin position="249"/>
        <end position="289"/>
    </location>
</feature>
<dbReference type="InterPro" id="IPR036436">
    <property type="entry name" value="Disintegrin_dom_sf"/>
</dbReference>
<evidence type="ECO:0000313" key="17">
    <source>
        <dbReference type="Proteomes" id="UP000005207"/>
    </source>
</evidence>
<evidence type="ECO:0000256" key="8">
    <source>
        <dbReference type="ARBA" id="ARBA00023180"/>
    </source>
</evidence>
<evidence type="ECO:0000256" key="2">
    <source>
        <dbReference type="ARBA" id="ARBA00022685"/>
    </source>
</evidence>
<reference evidence="17" key="1">
    <citation type="submission" date="2012-01" db="EMBL/GenBank/DDBJ databases">
        <title>The Genome Sequence of Oreochromis niloticus (Nile Tilapia).</title>
        <authorList>
            <consortium name="Broad Institute Genome Assembly Team"/>
            <consortium name="Broad Institute Sequencing Platform"/>
            <person name="Di Palma F."/>
            <person name="Johnson J."/>
            <person name="Lander E.S."/>
            <person name="Lindblad-Toh K."/>
        </authorList>
    </citation>
    <scope>NUCLEOTIDE SEQUENCE [LARGE SCALE GENOMIC DNA]</scope>
</reference>
<keyword evidence="1 11" id="KW-0245">EGF-like domain</keyword>
<dbReference type="FunFam" id="4.10.70.10:FF:000001">
    <property type="entry name" value="Disintegrin and metalloproteinase domain-containing protein 22"/>
    <property type="match status" value="1"/>
</dbReference>
<feature type="domain" description="Disintegrin" evidence="14">
    <location>
        <begin position="500"/>
        <end position="587"/>
    </location>
</feature>
<keyword evidence="3" id="KW-0812">Transmembrane</keyword>
<dbReference type="PROSITE" id="PS50214">
    <property type="entry name" value="DISINTEGRIN_2"/>
    <property type="match status" value="1"/>
</dbReference>
<keyword evidence="8" id="KW-0325">Glycoprotein</keyword>
<dbReference type="InterPro" id="IPR002870">
    <property type="entry name" value="Peptidase_M12B_N"/>
</dbReference>
<dbReference type="PROSITE" id="PS50215">
    <property type="entry name" value="ADAM_MEPRO"/>
    <property type="match status" value="1"/>
</dbReference>
<comment type="subcellular location">
    <subcellularLocation>
        <location evidence="9">Endomembrane system</location>
        <topology evidence="9">Single-pass type I membrane protein</topology>
    </subcellularLocation>
</comment>
<keyword evidence="7 11" id="KW-1015">Disulfide bond</keyword>
<evidence type="ECO:0000256" key="7">
    <source>
        <dbReference type="ARBA" id="ARBA00023157"/>
    </source>
</evidence>
<evidence type="ECO:0000259" key="13">
    <source>
        <dbReference type="PROSITE" id="PS50026"/>
    </source>
</evidence>
<dbReference type="PANTHER" id="PTHR11905:SF114">
    <property type="entry name" value="DISINTEGRIN AND METALLOPROTEINASE DOMAIN-CONTAINING PROTEIN 11"/>
    <property type="match status" value="1"/>
</dbReference>
<dbReference type="InterPro" id="IPR000742">
    <property type="entry name" value="EGF"/>
</dbReference>
<dbReference type="PROSITE" id="PS00022">
    <property type="entry name" value="EGF_1"/>
    <property type="match status" value="1"/>
</dbReference>
<keyword evidence="2" id="KW-0165">Cleavage on pair of basic residues</keyword>
<dbReference type="OMA" id="CYNGRCR"/>
<dbReference type="SMART" id="SM00050">
    <property type="entry name" value="DISIN"/>
    <property type="match status" value="1"/>
</dbReference>
<dbReference type="FunFam" id="3.40.390.10:FF:000014">
    <property type="entry name" value="disintegrin and metalloproteinase domain-containing protein 11"/>
    <property type="match status" value="1"/>
</dbReference>
<dbReference type="PRINTS" id="PR00289">
    <property type="entry name" value="DISINTEGRIN"/>
</dbReference>
<name>A0A669BI43_ORENI</name>
<feature type="domain" description="EGF-like" evidence="13">
    <location>
        <begin position="731"/>
        <end position="768"/>
    </location>
</feature>
<evidence type="ECO:0000256" key="12">
    <source>
        <dbReference type="SAM" id="MobiDB-lite"/>
    </source>
</evidence>
<dbReference type="AlphaFoldDB" id="A0A669BI43"/>
<evidence type="ECO:0000259" key="15">
    <source>
        <dbReference type="PROSITE" id="PS50215"/>
    </source>
</evidence>
<dbReference type="GO" id="GO:0006508">
    <property type="term" value="P:proteolysis"/>
    <property type="evidence" value="ECO:0007669"/>
    <property type="project" value="InterPro"/>
</dbReference>
<dbReference type="CDD" id="cd04269">
    <property type="entry name" value="ZnMc_adamalysin_II_like"/>
    <property type="match status" value="1"/>
</dbReference>
<dbReference type="SUPFAM" id="SSF55486">
    <property type="entry name" value="Metalloproteases ('zincins'), catalytic domain"/>
    <property type="match status" value="1"/>
</dbReference>
<evidence type="ECO:0000313" key="16">
    <source>
        <dbReference type="Ensembl" id="ENSONIP00000035186.1"/>
    </source>
</evidence>
<accession>A0A669BI43</accession>
<keyword evidence="5" id="KW-1133">Transmembrane helix</keyword>
<evidence type="ECO:0000256" key="3">
    <source>
        <dbReference type="ARBA" id="ARBA00022692"/>
    </source>
</evidence>
<dbReference type="Proteomes" id="UP000005207">
    <property type="component" value="Linkage group LG4"/>
</dbReference>
<dbReference type="Gene3D" id="2.10.25.10">
    <property type="entry name" value="Laminin"/>
    <property type="match status" value="1"/>
</dbReference>
<evidence type="ECO:0000256" key="5">
    <source>
        <dbReference type="ARBA" id="ARBA00022989"/>
    </source>
</evidence>
<dbReference type="Gene3D" id="3.40.390.10">
    <property type="entry name" value="Collagenase (Catalytic Domain)"/>
    <property type="match status" value="1"/>
</dbReference>
<dbReference type="GO" id="GO:0004222">
    <property type="term" value="F:metalloendopeptidase activity"/>
    <property type="evidence" value="ECO:0007669"/>
    <property type="project" value="InterPro"/>
</dbReference>
<comment type="caution">
    <text evidence="11">Lacks conserved residue(s) required for the propagation of feature annotation.</text>
</comment>
<feature type="disulfide bond" evidence="10">
    <location>
        <begin position="559"/>
        <end position="579"/>
    </location>
</feature>
<evidence type="ECO:0000256" key="9">
    <source>
        <dbReference type="ARBA" id="ARBA00046288"/>
    </source>
</evidence>
<evidence type="ECO:0000259" key="14">
    <source>
        <dbReference type="PROSITE" id="PS50214"/>
    </source>
</evidence>
<keyword evidence="6" id="KW-0472">Membrane</keyword>
<keyword evidence="4" id="KW-0732">Signal</keyword>
<reference evidence="16" key="3">
    <citation type="submission" date="2025-09" db="UniProtKB">
        <authorList>
            <consortium name="Ensembl"/>
        </authorList>
    </citation>
    <scope>IDENTIFICATION</scope>
</reference>
<dbReference type="InterPro" id="IPR001762">
    <property type="entry name" value="Disintegrin_dom"/>
</dbReference>
<dbReference type="Pfam" id="PF01562">
    <property type="entry name" value="Pep_M12B_propep"/>
    <property type="match status" value="1"/>
</dbReference>
<protein>
    <submittedName>
        <fullName evidence="16">ADAM metallopeptidase domain 11</fullName>
    </submittedName>
</protein>
<organism evidence="16 17">
    <name type="scientific">Oreochromis niloticus</name>
    <name type="common">Nile tilapia</name>
    <name type="synonym">Tilapia nilotica</name>
    <dbReference type="NCBI Taxonomy" id="8128"/>
    <lineage>
        <taxon>Eukaryota</taxon>
        <taxon>Metazoa</taxon>
        <taxon>Chordata</taxon>
        <taxon>Craniata</taxon>
        <taxon>Vertebrata</taxon>
        <taxon>Euteleostomi</taxon>
        <taxon>Actinopterygii</taxon>
        <taxon>Neopterygii</taxon>
        <taxon>Teleostei</taxon>
        <taxon>Neoteleostei</taxon>
        <taxon>Acanthomorphata</taxon>
        <taxon>Ovalentaria</taxon>
        <taxon>Cichlomorphae</taxon>
        <taxon>Cichliformes</taxon>
        <taxon>Cichlidae</taxon>
        <taxon>African cichlids</taxon>
        <taxon>Pseudocrenilabrinae</taxon>
        <taxon>Oreochromini</taxon>
        <taxon>Oreochromis</taxon>
    </lineage>
</organism>
<dbReference type="Pfam" id="PF00200">
    <property type="entry name" value="Disintegrin"/>
    <property type="match status" value="1"/>
</dbReference>
<dbReference type="SMART" id="SM00608">
    <property type="entry name" value="ACR"/>
    <property type="match status" value="1"/>
</dbReference>
<dbReference type="Ensembl" id="ENSONIT00000092341.1">
    <property type="protein sequence ID" value="ENSONIP00000035186.1"/>
    <property type="gene ID" value="ENSONIG00000001034.2"/>
</dbReference>
<dbReference type="InterPro" id="IPR034027">
    <property type="entry name" value="Reprolysin_adamalysin"/>
</dbReference>
<dbReference type="SUPFAM" id="SSF57552">
    <property type="entry name" value="Blood coagulation inhibitor (disintegrin)"/>
    <property type="match status" value="1"/>
</dbReference>
<sequence>MFSRLILDPRHHFCDFFSLFLTPCAGFVTSCGSPCCNPGEYVKIMLAVWCFTVFAAVGERLAVSGVDRNLEQDGSMWDWFAPMGWADSGDTATEIIYPKRLVQQIKSEEEMAHDYLGTRVKNSTGDTLPVHLAQSCFQVEAFGRTFTLDLELNHHLLSSDYVERHFNQDGRPFQSVGGEHCYYQGRLRGLPESWAAVSTCHGLCGMFSDGFFSYGIEPFHNDSNQYDGAHLIRRMPDIRLPAHCPDCTEDSEWDGRGGDGDDDDRPDQVREQQASGGLRRSKRSVRKPSVQTETKYIELMVVNDNDMFVQLRRSSSQTKNFAKAVVNTADTIYQEQLNTRIVLVAMETWTSKNMMPVVEDPLITLQNFMKYRKDNIREQSDVVHLFSGRNFHSSRSGTAYTGGVCSPTRGGGINEYGNVGAMAITLCQSLGQNIGMRWNNARNSAGDCKCPDAWVGCIMEDTGFHLPRKFSRCSVDEYIQFLLQGGGSCLFNKPNKLLDPPECGNGFVEPGEECDCGSQLECARRGGACCKKCTLTHDAMCSNGLCCSGCKYEQRGVVCRQAVNDCDIPETCTGDSSECPHNVHKLDGYMCDNSQGRCYSGRCRTRDGQCKGLWGYNSADRFCYEKLNAEGTEKGNCGPGPDGQGWLQCNKPDVLCGFLFCANVTTKPKFGDLQGEVTSFTLYHQNKYLDCRGGHALLEDGSDLGYVEDGTPCGPNMMCLERRCLPVAAFNLSTCPGSNFGRICSDHGTCSNEVKCICDRDYTGKDCSVFDPIPEPTVATGPEKKGTFEEEDLVEDKICLSFCLCVLSTSVFLLALCHFTSKKRGTKKKSSTTVPQYLQNLFRASFPPRSRLLLSSVLLGPVELLSPYQPNHTHVAAASRPLRITSRPRLEQAGGSPCGRHRGLPPVQWLYECALVSVYLFSRLGQSDQEHINGGPNETRLSNACLHIN</sequence>
<dbReference type="PROSITE" id="PS50026">
    <property type="entry name" value="EGF_3"/>
    <property type="match status" value="1"/>
</dbReference>
<dbReference type="Gene3D" id="4.10.70.10">
    <property type="entry name" value="Disintegrin domain"/>
    <property type="match status" value="1"/>
</dbReference>
<evidence type="ECO:0000256" key="4">
    <source>
        <dbReference type="ARBA" id="ARBA00022729"/>
    </source>
</evidence>
<keyword evidence="17" id="KW-1185">Reference proteome</keyword>
<dbReference type="InterPro" id="IPR001590">
    <property type="entry name" value="Peptidase_M12B"/>
</dbReference>
<feature type="disulfide bond" evidence="11">
    <location>
        <begin position="758"/>
        <end position="767"/>
    </location>
</feature>
<dbReference type="InParanoid" id="A0A669BI43"/>
<dbReference type="InterPro" id="IPR006586">
    <property type="entry name" value="ADAM_Cys-rich"/>
</dbReference>
<dbReference type="Pfam" id="PF08516">
    <property type="entry name" value="ADAM_CR"/>
    <property type="match status" value="1"/>
</dbReference>
<evidence type="ECO:0000256" key="11">
    <source>
        <dbReference type="PROSITE-ProRule" id="PRU00076"/>
    </source>
</evidence>
<evidence type="ECO:0000256" key="1">
    <source>
        <dbReference type="ARBA" id="ARBA00022536"/>
    </source>
</evidence>
<feature type="domain" description="Peptidase M12B" evidence="15">
    <location>
        <begin position="295"/>
        <end position="494"/>
    </location>
</feature>
<evidence type="ECO:0000256" key="10">
    <source>
        <dbReference type="PROSITE-ProRule" id="PRU00068"/>
    </source>
</evidence>
<dbReference type="InterPro" id="IPR024079">
    <property type="entry name" value="MetalloPept_cat_dom_sf"/>
</dbReference>
<dbReference type="Pfam" id="PF01421">
    <property type="entry name" value="Reprolysin"/>
    <property type="match status" value="1"/>
</dbReference>
<dbReference type="PANTHER" id="PTHR11905">
    <property type="entry name" value="ADAM A DISINTEGRIN AND METALLOPROTEASE DOMAIN"/>
    <property type="match status" value="1"/>
</dbReference>
<dbReference type="PROSITE" id="PS51257">
    <property type="entry name" value="PROKAR_LIPOPROTEIN"/>
    <property type="match status" value="1"/>
</dbReference>
<proteinExistence type="predicted"/>
<dbReference type="GO" id="GO:0012505">
    <property type="term" value="C:endomembrane system"/>
    <property type="evidence" value="ECO:0007669"/>
    <property type="project" value="UniProtKB-SubCell"/>
</dbReference>
<reference evidence="16" key="2">
    <citation type="submission" date="2025-08" db="UniProtKB">
        <authorList>
            <consortium name="Ensembl"/>
        </authorList>
    </citation>
    <scope>IDENTIFICATION</scope>
</reference>
<gene>
    <name evidence="16" type="primary">ADAM11</name>
</gene>
<evidence type="ECO:0000256" key="6">
    <source>
        <dbReference type="ARBA" id="ARBA00023136"/>
    </source>
</evidence>
<dbReference type="GeneTree" id="ENSGT00940000159790"/>